<dbReference type="InterPro" id="IPR036852">
    <property type="entry name" value="Peptidase_S8/S53_dom_sf"/>
</dbReference>
<dbReference type="InterPro" id="IPR023828">
    <property type="entry name" value="Peptidase_S8_Ser-AS"/>
</dbReference>
<dbReference type="Pfam" id="PF18962">
    <property type="entry name" value="Por_Secre_tail"/>
    <property type="match status" value="1"/>
</dbReference>
<keyword evidence="3 5" id="KW-0378">Hydrolase</keyword>
<dbReference type="InterPro" id="IPR022398">
    <property type="entry name" value="Peptidase_S8_His-AS"/>
</dbReference>
<evidence type="ECO:0000313" key="9">
    <source>
        <dbReference type="EMBL" id="MBO8432704.1"/>
    </source>
</evidence>
<dbReference type="PRINTS" id="PR00723">
    <property type="entry name" value="SUBTILISIN"/>
</dbReference>
<evidence type="ECO:0000256" key="1">
    <source>
        <dbReference type="ARBA" id="ARBA00011073"/>
    </source>
</evidence>
<dbReference type="InterPro" id="IPR026444">
    <property type="entry name" value="Secre_tail"/>
</dbReference>
<feature type="domain" description="Secretion system C-terminal sorting" evidence="7">
    <location>
        <begin position="656"/>
        <end position="719"/>
    </location>
</feature>
<name>A0A9D9DWU0_9BACT</name>
<dbReference type="PROSITE" id="PS51892">
    <property type="entry name" value="SUBTILASE"/>
    <property type="match status" value="1"/>
</dbReference>
<dbReference type="NCBIfam" id="TIGR04183">
    <property type="entry name" value="Por_Secre_tail"/>
    <property type="match status" value="1"/>
</dbReference>
<proteinExistence type="inferred from homology"/>
<feature type="domain" description="Bacterial repeat" evidence="8">
    <location>
        <begin position="571"/>
        <end position="637"/>
    </location>
</feature>
<dbReference type="PROSITE" id="PS00138">
    <property type="entry name" value="SUBTILASE_SER"/>
    <property type="match status" value="1"/>
</dbReference>
<evidence type="ECO:0000259" key="8">
    <source>
        <dbReference type="Pfam" id="PF18998"/>
    </source>
</evidence>
<dbReference type="GO" id="GO:0004252">
    <property type="term" value="F:serine-type endopeptidase activity"/>
    <property type="evidence" value="ECO:0007669"/>
    <property type="project" value="UniProtKB-UniRule"/>
</dbReference>
<reference evidence="9" key="2">
    <citation type="journal article" date="2021" name="PeerJ">
        <title>Extensive microbial diversity within the chicken gut microbiome revealed by metagenomics and culture.</title>
        <authorList>
            <person name="Gilroy R."/>
            <person name="Ravi A."/>
            <person name="Getino M."/>
            <person name="Pursley I."/>
            <person name="Horton D.L."/>
            <person name="Alikhan N.F."/>
            <person name="Baker D."/>
            <person name="Gharbi K."/>
            <person name="Hall N."/>
            <person name="Watson M."/>
            <person name="Adriaenssens E.M."/>
            <person name="Foster-Nyarko E."/>
            <person name="Jarju S."/>
            <person name="Secka A."/>
            <person name="Antonio M."/>
            <person name="Oren A."/>
            <person name="Chaudhuri R.R."/>
            <person name="La Ragione R."/>
            <person name="Hildebrand F."/>
            <person name="Pallen M.J."/>
        </authorList>
    </citation>
    <scope>NUCLEOTIDE SEQUENCE</scope>
    <source>
        <strain evidence="9">2889</strain>
    </source>
</reference>
<keyword evidence="4 5" id="KW-0720">Serine protease</keyword>
<protein>
    <submittedName>
        <fullName evidence="9">S8 family serine peptidase</fullName>
    </submittedName>
</protein>
<dbReference type="AlphaFoldDB" id="A0A9D9DWU0"/>
<evidence type="ECO:0000259" key="7">
    <source>
        <dbReference type="Pfam" id="PF18962"/>
    </source>
</evidence>
<dbReference type="PROSITE" id="PS00137">
    <property type="entry name" value="SUBTILASE_HIS"/>
    <property type="match status" value="1"/>
</dbReference>
<comment type="similarity">
    <text evidence="1 5">Belongs to the peptidase S8 family.</text>
</comment>
<accession>A0A9D9DWU0</accession>
<dbReference type="EMBL" id="JADIMZ010000084">
    <property type="protein sequence ID" value="MBO8432704.1"/>
    <property type="molecule type" value="Genomic_DNA"/>
</dbReference>
<dbReference type="Pfam" id="PF00082">
    <property type="entry name" value="Peptidase_S8"/>
    <property type="match status" value="1"/>
</dbReference>
<dbReference type="InterPro" id="IPR015500">
    <property type="entry name" value="Peptidase_S8_subtilisin-rel"/>
</dbReference>
<dbReference type="InterPro" id="IPR044060">
    <property type="entry name" value="Bacterial_rp_domain"/>
</dbReference>
<organism evidence="9 10">
    <name type="scientific">Candidatus Pullibacteroides excrementavium</name>
    <dbReference type="NCBI Taxonomy" id="2840905"/>
    <lineage>
        <taxon>Bacteria</taxon>
        <taxon>Pseudomonadati</taxon>
        <taxon>Bacteroidota</taxon>
        <taxon>Bacteroidia</taxon>
        <taxon>Bacteroidales</taxon>
        <taxon>Candidatus Pullibacteroides</taxon>
    </lineage>
</organism>
<feature type="active site" description="Charge relay system" evidence="5">
    <location>
        <position position="236"/>
    </location>
</feature>
<dbReference type="InterPro" id="IPR000209">
    <property type="entry name" value="Peptidase_S8/S53_dom"/>
</dbReference>
<dbReference type="Proteomes" id="UP000823612">
    <property type="component" value="Unassembled WGS sequence"/>
</dbReference>
<gene>
    <name evidence="9" type="ORF">IAB08_05370</name>
</gene>
<sequence length="726" mass="76413">MRNILSAAAGFLVCVAWAGGLYAQDPQEYESGAFYVRLKPSSAPALAKGEAYVRADAVSFLQAAMPAYGLHSRFASMRTGNNERLGRTFRIEFDSLDRTEELLDWLESRPEVEMVEPVPAYYIQAGVLPGGKTDSAGDGASGTDPFYGTVNGVDLSWHLDLINAQEAWGKATAQSNVTVAIVDNAVWGDHPDLGIAAGNQYNVMSATAGNSAPPVSVDQDQECESLNSCNVYNWSHGTHCAGAVGAVRGNGVGIASIGSGVSLMGVSCPSTDASGLSVRNGFAGVTWAAEHGADVISLSWGGYSVAETEREVIQSCIDQGIVIVAAAGNDNRADVPFYPADLPGVISVASVNSDLGISSFSNSGDWVDVAAPGGFVVVNGNETSNCILSTTFCRSQSYRMSGITVVNGEFYDGMYGTSMATPVVAGLCGLLLSVDSTLDSYSMREVLMSSAQALDASSGKHIRPGSGAIDASAAVDLLQGGFLAPRNFTAVRDGIAVSLSWQAPALDAPADVYQLFRDDVLIAETQDSSFVDTVMDEGLCNYSVRALYGGREDTTNRAAVDVYVPDLYEVAVSVSPEGCGTVSGSGYYPAGEEILLTATAVPGCEFVRWVEDRNVLGRDTSLSYLVEYDAEIEAIFSGTPETHVESDGFAGQVAAYPNPFRNTIHLESAVTLQVVEVYSMSGQRLRELALDGAFSVEVDLSALPAGLYVLKVETGAGTETLRVSKY</sequence>
<dbReference type="Gene3D" id="3.40.50.200">
    <property type="entry name" value="Peptidase S8/S53 domain"/>
    <property type="match status" value="1"/>
</dbReference>
<dbReference type="PANTHER" id="PTHR43806">
    <property type="entry name" value="PEPTIDASE S8"/>
    <property type="match status" value="1"/>
</dbReference>
<dbReference type="Gene3D" id="2.60.40.10">
    <property type="entry name" value="Immunoglobulins"/>
    <property type="match status" value="1"/>
</dbReference>
<feature type="domain" description="Peptidase S8/S53" evidence="6">
    <location>
        <begin position="175"/>
        <end position="454"/>
    </location>
</feature>
<evidence type="ECO:0000256" key="4">
    <source>
        <dbReference type="ARBA" id="ARBA00022825"/>
    </source>
</evidence>
<evidence type="ECO:0000256" key="2">
    <source>
        <dbReference type="ARBA" id="ARBA00022670"/>
    </source>
</evidence>
<reference evidence="9" key="1">
    <citation type="submission" date="2020-10" db="EMBL/GenBank/DDBJ databases">
        <authorList>
            <person name="Gilroy R."/>
        </authorList>
    </citation>
    <scope>NUCLEOTIDE SEQUENCE</scope>
    <source>
        <strain evidence="9">2889</strain>
    </source>
</reference>
<dbReference type="InterPro" id="IPR013783">
    <property type="entry name" value="Ig-like_fold"/>
</dbReference>
<feature type="active site" description="Charge relay system" evidence="5">
    <location>
        <position position="418"/>
    </location>
</feature>
<evidence type="ECO:0000313" key="10">
    <source>
        <dbReference type="Proteomes" id="UP000823612"/>
    </source>
</evidence>
<dbReference type="PANTHER" id="PTHR43806:SF11">
    <property type="entry name" value="CEREVISIN-RELATED"/>
    <property type="match status" value="1"/>
</dbReference>
<dbReference type="Pfam" id="PF18998">
    <property type="entry name" value="Flg_new_2"/>
    <property type="match status" value="1"/>
</dbReference>
<comment type="caution">
    <text evidence="9">The sequence shown here is derived from an EMBL/GenBank/DDBJ whole genome shotgun (WGS) entry which is preliminary data.</text>
</comment>
<keyword evidence="2 5" id="KW-0645">Protease</keyword>
<evidence type="ECO:0000259" key="6">
    <source>
        <dbReference type="Pfam" id="PF00082"/>
    </source>
</evidence>
<dbReference type="SUPFAM" id="SSF52743">
    <property type="entry name" value="Subtilisin-like"/>
    <property type="match status" value="1"/>
</dbReference>
<evidence type="ECO:0000256" key="5">
    <source>
        <dbReference type="PROSITE-ProRule" id="PRU01240"/>
    </source>
</evidence>
<feature type="active site" description="Charge relay system" evidence="5">
    <location>
        <position position="183"/>
    </location>
</feature>
<evidence type="ECO:0000256" key="3">
    <source>
        <dbReference type="ARBA" id="ARBA00022801"/>
    </source>
</evidence>
<dbReference type="InterPro" id="IPR050131">
    <property type="entry name" value="Peptidase_S8_subtilisin-like"/>
</dbReference>
<dbReference type="GO" id="GO:0006508">
    <property type="term" value="P:proteolysis"/>
    <property type="evidence" value="ECO:0007669"/>
    <property type="project" value="UniProtKB-KW"/>
</dbReference>